<dbReference type="SUPFAM" id="SSF48452">
    <property type="entry name" value="TPR-like"/>
    <property type="match status" value="1"/>
</dbReference>
<dbReference type="InterPro" id="IPR011990">
    <property type="entry name" value="TPR-like_helical_dom_sf"/>
</dbReference>
<dbReference type="AlphaFoldDB" id="A0A6L5XGM5"/>
<dbReference type="RefSeq" id="WP_154328062.1">
    <property type="nucleotide sequence ID" value="NZ_CP045696.1"/>
</dbReference>
<evidence type="ECO:0000313" key="2">
    <source>
        <dbReference type="EMBL" id="MSS18646.1"/>
    </source>
</evidence>
<dbReference type="Proteomes" id="UP000483362">
    <property type="component" value="Unassembled WGS sequence"/>
</dbReference>
<name>A0A6L5XGM5_9BACT</name>
<dbReference type="Gene3D" id="1.25.40.390">
    <property type="match status" value="1"/>
</dbReference>
<keyword evidence="1" id="KW-0732">Signal</keyword>
<sequence>MKKINIIALLMLTCLGMVSCGDTLDDNINPDKAHAIDAKNGLPTVIYYAQQIVYDHAEYNAYFSQMLTTGGKSSIGTYSYKSEWEMLTMNRHPMWRRHFYDIGVNANNVIANAAAINSPNYELIARTIKLMSTQLTTDAFGDMPRSQAYTSNAPKYDSQEQVYAWMMQECDDLIKAFDDKSITENPNNQVIGASSDRVYQGDLSRWKGLVLAIKARLLLRNLPNIDRSAAMCQKIVDAADAAITQWRSGSLLYGSWFGNEPRYYWNGGTGTQNAVWSIAQPVINSWESRANLLSQAIPSKFFMVDLLGLSNPDNESLSGLFAWTGHQHDGYANDPRCNLLMVARTGPKTASDDAATIKMRYLENNIGMGSSFKIANYPYLYMGAYAGATTAYNPLFTMEELYFIKAEAEYWLGNKAEACALAKEATEHNIERHLEAFELYHPNPNYDSKTDNKYPGKTTVSGEPAFESKEYWDAQVNAFLNNEDYYRGSSKKPSVYKVTDRGNEHWFFNPSNYTLSDLMEQKYIAMYLQPEQWTDMRRYHYSNNRNKYGIGDNQEIIYPTLRRPYNLYAAYWIDGLTEAQKENTWIQRINYDPETEEKYNKKELERLGAYKNYKWLQKPMIWAEDYGKVTSLTGK</sequence>
<dbReference type="Pfam" id="PF12771">
    <property type="entry name" value="SusD-like_2"/>
    <property type="match status" value="1"/>
</dbReference>
<feature type="signal peptide" evidence="1">
    <location>
        <begin position="1"/>
        <end position="20"/>
    </location>
</feature>
<evidence type="ECO:0000256" key="1">
    <source>
        <dbReference type="SAM" id="SignalP"/>
    </source>
</evidence>
<feature type="chain" id="PRO_5026886801" evidence="1">
    <location>
        <begin position="21"/>
        <end position="635"/>
    </location>
</feature>
<organism evidence="2 3">
    <name type="scientific">Sodaliphilus pleomorphus</name>
    <dbReference type="NCBI Taxonomy" id="2606626"/>
    <lineage>
        <taxon>Bacteria</taxon>
        <taxon>Pseudomonadati</taxon>
        <taxon>Bacteroidota</taxon>
        <taxon>Bacteroidia</taxon>
        <taxon>Bacteroidales</taxon>
        <taxon>Muribaculaceae</taxon>
        <taxon>Sodaliphilus</taxon>
    </lineage>
</organism>
<proteinExistence type="predicted"/>
<evidence type="ECO:0000313" key="3">
    <source>
        <dbReference type="Proteomes" id="UP000483362"/>
    </source>
</evidence>
<dbReference type="InterPro" id="IPR041662">
    <property type="entry name" value="SusD-like_2"/>
</dbReference>
<accession>A0A6L5XGM5</accession>
<keyword evidence="3" id="KW-1185">Reference proteome</keyword>
<keyword evidence="2" id="KW-0449">Lipoprotein</keyword>
<protein>
    <submittedName>
        <fullName evidence="2">SusD/RagB family nutrient-binding outer membrane lipoprotein</fullName>
    </submittedName>
</protein>
<dbReference type="EMBL" id="VULT01000028">
    <property type="protein sequence ID" value="MSS18646.1"/>
    <property type="molecule type" value="Genomic_DNA"/>
</dbReference>
<dbReference type="Gene3D" id="1.20.120.840">
    <property type="entry name" value="SusD-like, tetratrico peptide repeats domain"/>
    <property type="match status" value="1"/>
</dbReference>
<reference evidence="2 3" key="1">
    <citation type="submission" date="2019-08" db="EMBL/GenBank/DDBJ databases">
        <title>In-depth cultivation of the pig gut microbiome towards novel bacterial diversity and tailored functional studies.</title>
        <authorList>
            <person name="Wylensek D."/>
            <person name="Hitch T.C.A."/>
            <person name="Clavel T."/>
        </authorList>
    </citation>
    <scope>NUCLEOTIDE SEQUENCE [LARGE SCALE GENOMIC DNA]</scope>
    <source>
        <strain evidence="2 3">Oil-RF-744-WCA-WT-10</strain>
    </source>
</reference>
<gene>
    <name evidence="2" type="ORF">FYJ29_12905</name>
</gene>
<comment type="caution">
    <text evidence="2">The sequence shown here is derived from an EMBL/GenBank/DDBJ whole genome shotgun (WGS) entry which is preliminary data.</text>
</comment>